<keyword evidence="6" id="KW-0808">Transferase</keyword>
<dbReference type="InParanoid" id="A0A251SSY9"/>
<feature type="compositionally biased region" description="Low complexity" evidence="13">
    <location>
        <begin position="132"/>
        <end position="141"/>
    </location>
</feature>
<dbReference type="STRING" id="4232.A0A251SSY9"/>
<evidence type="ECO:0000256" key="11">
    <source>
        <dbReference type="ARBA" id="ARBA00022833"/>
    </source>
</evidence>
<evidence type="ECO:0000256" key="2">
    <source>
        <dbReference type="ARBA" id="ARBA00001947"/>
    </source>
</evidence>
<dbReference type="FunCoup" id="A0A251SSY9">
    <property type="interactions" value="943"/>
</dbReference>
<evidence type="ECO:0000256" key="6">
    <source>
        <dbReference type="ARBA" id="ARBA00022679"/>
    </source>
</evidence>
<evidence type="ECO:0000256" key="8">
    <source>
        <dbReference type="ARBA" id="ARBA00022737"/>
    </source>
</evidence>
<evidence type="ECO:0000256" key="4">
    <source>
        <dbReference type="ARBA" id="ARBA00005884"/>
    </source>
</evidence>
<feature type="region of interest" description="Disordered" evidence="13">
    <location>
        <begin position="126"/>
        <end position="145"/>
    </location>
</feature>
<dbReference type="GO" id="GO:0004523">
    <property type="term" value="F:RNA-DNA hybrid ribonuclease activity"/>
    <property type="evidence" value="ECO:0007669"/>
    <property type="project" value="InterPro"/>
</dbReference>
<evidence type="ECO:0000256" key="3">
    <source>
        <dbReference type="ARBA" id="ARBA00003976"/>
    </source>
</evidence>
<dbReference type="CDD" id="cd22582">
    <property type="entry name" value="BRcat_RBR_unk"/>
    <property type="match status" value="1"/>
</dbReference>
<dbReference type="PROSITE" id="PS00518">
    <property type="entry name" value="ZF_RING_1"/>
    <property type="match status" value="1"/>
</dbReference>
<keyword evidence="11" id="KW-0862">Zinc</keyword>
<evidence type="ECO:0000259" key="14">
    <source>
        <dbReference type="PROSITE" id="PS50089"/>
    </source>
</evidence>
<keyword evidence="7" id="KW-0479">Metal-binding</keyword>
<dbReference type="InterPro" id="IPR002156">
    <property type="entry name" value="RNaseH_domain"/>
</dbReference>
<keyword evidence="8" id="KW-0677">Repeat</keyword>
<dbReference type="CDD" id="cd22584">
    <property type="entry name" value="Rcat_RBR_unk"/>
    <property type="match status" value="1"/>
</dbReference>
<name>A0A251SSY9_HELAN</name>
<comment type="similarity">
    <text evidence="4">Belongs to the RBR family. Ariadne subfamily.</text>
</comment>
<evidence type="ECO:0000259" key="15">
    <source>
        <dbReference type="PROSITE" id="PS51873"/>
    </source>
</evidence>
<dbReference type="InterPro" id="IPR002867">
    <property type="entry name" value="IBR_dom"/>
</dbReference>
<dbReference type="SMART" id="SM00647">
    <property type="entry name" value="IBR"/>
    <property type="match status" value="2"/>
</dbReference>
<evidence type="ECO:0000256" key="7">
    <source>
        <dbReference type="ARBA" id="ARBA00022723"/>
    </source>
</evidence>
<comment type="catalytic activity">
    <reaction evidence="1">
        <text>[E2 ubiquitin-conjugating enzyme]-S-ubiquitinyl-L-cysteine + [acceptor protein]-L-lysine = [E2 ubiquitin-conjugating enzyme]-L-cysteine + [acceptor protein]-N(6)-ubiquitinyl-L-lysine.</text>
        <dbReference type="EC" id="2.3.2.31"/>
    </reaction>
</comment>
<dbReference type="InterPro" id="IPR031127">
    <property type="entry name" value="E3_UB_ligase_RBR"/>
</dbReference>
<comment type="function">
    <text evidence="3">Might act as an E3 ubiquitin-protein ligase, or as part of E3 complex, which accepts ubiquitin from specific E2 ubiquitin-conjugating enzymes and then transfers it to substrates.</text>
</comment>
<dbReference type="PANTHER" id="PTHR11685">
    <property type="entry name" value="RBR FAMILY RING FINGER AND IBR DOMAIN-CONTAINING"/>
    <property type="match status" value="1"/>
</dbReference>
<dbReference type="Gene3D" id="3.30.40.10">
    <property type="entry name" value="Zinc/RING finger domain, C3HC4 (zinc finger)"/>
    <property type="match status" value="1"/>
</dbReference>
<dbReference type="EMBL" id="CM007902">
    <property type="protein sequence ID" value="OTG01396.1"/>
    <property type="molecule type" value="Genomic_DNA"/>
</dbReference>
<dbReference type="GO" id="GO:0006511">
    <property type="term" value="P:ubiquitin-dependent protein catabolic process"/>
    <property type="evidence" value="ECO:0000318"/>
    <property type="project" value="GO_Central"/>
</dbReference>
<dbReference type="Gene3D" id="1.20.120.1750">
    <property type="match status" value="1"/>
</dbReference>
<dbReference type="InterPro" id="IPR013083">
    <property type="entry name" value="Znf_RING/FYVE/PHD"/>
</dbReference>
<evidence type="ECO:0000256" key="5">
    <source>
        <dbReference type="ARBA" id="ARBA00012251"/>
    </source>
</evidence>
<keyword evidence="10" id="KW-0833">Ubl conjugation pathway</keyword>
<dbReference type="AlphaFoldDB" id="A0A251SSY9"/>
<evidence type="ECO:0000256" key="10">
    <source>
        <dbReference type="ARBA" id="ARBA00022786"/>
    </source>
</evidence>
<feature type="domain" description="RING-type" evidence="14">
    <location>
        <begin position="420"/>
        <end position="463"/>
    </location>
</feature>
<dbReference type="GO" id="GO:0016567">
    <property type="term" value="P:protein ubiquitination"/>
    <property type="evidence" value="ECO:0007669"/>
    <property type="project" value="UniProtKB-UniPathway"/>
</dbReference>
<evidence type="ECO:0000313" key="16">
    <source>
        <dbReference type="EMBL" id="OTG01396.1"/>
    </source>
</evidence>
<organism evidence="16 17">
    <name type="scientific">Helianthus annuus</name>
    <name type="common">Common sunflower</name>
    <dbReference type="NCBI Taxonomy" id="4232"/>
    <lineage>
        <taxon>Eukaryota</taxon>
        <taxon>Viridiplantae</taxon>
        <taxon>Streptophyta</taxon>
        <taxon>Embryophyta</taxon>
        <taxon>Tracheophyta</taxon>
        <taxon>Spermatophyta</taxon>
        <taxon>Magnoliopsida</taxon>
        <taxon>eudicotyledons</taxon>
        <taxon>Gunneridae</taxon>
        <taxon>Pentapetalae</taxon>
        <taxon>asterids</taxon>
        <taxon>campanulids</taxon>
        <taxon>Asterales</taxon>
        <taxon>Asteraceae</taxon>
        <taxon>Asteroideae</taxon>
        <taxon>Heliantheae alliance</taxon>
        <taxon>Heliantheae</taxon>
        <taxon>Helianthus</taxon>
    </lineage>
</organism>
<sequence>MGAEICDSTDEGIYEMKKPLKLIEGEPISRPCVEGQALVETLKGAAALGLKRIQVFCDFYLLYEFVTGKLLPDQQKYIDIMDQVNLLRKSFTYCEFSLILRDDVKHVFRLAREAINSQISKLETKTKSPYKEGSSSSSSSMSEEDDGEGQALVATLKGAAALGLQRIEVFVDFYLLYEFVSGKLLPNQQKCIDIMDQVNLLRKRFTYCEFSLTSRDDVKYVFCLARDAINSQISKLETKTKSPYGEGSSYSSESEDEGEVYRVYFKGLWNEERVYGSSSSYKTVTVAAMGAAICDSSDEIIHQLKTPLDLIEGEPISRPYVEGQALIVALQGAATYKLKRIEVFCDYYLLYQYVSGELLPNEQQTIDILDHVNLLRKSFTYCELSLIARYDVKYVFRLAKEAIRSQTRKAVSTLGNFGTCVICLDDISIDQFMSIGCTHRYCYSCMKQHVEVKLLNGMLPKCPHEDCGVELRIESCEKFLDPRFTEMMRQRLKEDSIPVTEKVYCPNPRCSTLMSTKEALRNLVLVYGFGARTCYNCHGNFCVYCRVPWHENITCEEYKRRNPTPLVEESKLKSLAARNLWRQCIKCKHMIELAAGCYHMTCRCGYEFCYTCGEEWKNKKATCKCPLWDEENIIDT</sequence>
<dbReference type="PROSITE" id="PS50089">
    <property type="entry name" value="ZF_RING_2"/>
    <property type="match status" value="1"/>
</dbReference>
<evidence type="ECO:0000256" key="9">
    <source>
        <dbReference type="ARBA" id="ARBA00022771"/>
    </source>
</evidence>
<dbReference type="InterPro" id="IPR017907">
    <property type="entry name" value="Znf_RING_CS"/>
</dbReference>
<evidence type="ECO:0000313" key="17">
    <source>
        <dbReference type="Proteomes" id="UP000215914"/>
    </source>
</evidence>
<dbReference type="InterPro" id="IPR036397">
    <property type="entry name" value="RNaseH_sf"/>
</dbReference>
<dbReference type="SUPFAM" id="SSF57850">
    <property type="entry name" value="RING/U-box"/>
    <property type="match status" value="3"/>
</dbReference>
<dbReference type="GO" id="GO:0031624">
    <property type="term" value="F:ubiquitin conjugating enzyme binding"/>
    <property type="evidence" value="ECO:0000318"/>
    <property type="project" value="GO_Central"/>
</dbReference>
<dbReference type="PROSITE" id="PS51873">
    <property type="entry name" value="TRIAD"/>
    <property type="match status" value="1"/>
</dbReference>
<dbReference type="GO" id="GO:0061630">
    <property type="term" value="F:ubiquitin protein ligase activity"/>
    <property type="evidence" value="ECO:0000318"/>
    <property type="project" value="GO_Central"/>
</dbReference>
<evidence type="ECO:0000256" key="13">
    <source>
        <dbReference type="SAM" id="MobiDB-lite"/>
    </source>
</evidence>
<dbReference type="GO" id="GO:0008270">
    <property type="term" value="F:zinc ion binding"/>
    <property type="evidence" value="ECO:0007669"/>
    <property type="project" value="UniProtKB-KW"/>
</dbReference>
<dbReference type="EC" id="2.3.2.31" evidence="5"/>
<keyword evidence="9 12" id="KW-0863">Zinc-finger</keyword>
<dbReference type="GO" id="GO:0000151">
    <property type="term" value="C:ubiquitin ligase complex"/>
    <property type="evidence" value="ECO:0000318"/>
    <property type="project" value="GO_Central"/>
</dbReference>
<evidence type="ECO:0000256" key="1">
    <source>
        <dbReference type="ARBA" id="ARBA00001798"/>
    </source>
</evidence>
<dbReference type="FunFam" id="3.30.40.10:FF:000230">
    <property type="entry name" value="RBR-type E3 ubiquitin transferase"/>
    <property type="match status" value="1"/>
</dbReference>
<dbReference type="Proteomes" id="UP000215914">
    <property type="component" value="Chromosome 13"/>
</dbReference>
<keyword evidence="17" id="KW-1185">Reference proteome</keyword>
<reference evidence="17" key="1">
    <citation type="journal article" date="2017" name="Nature">
        <title>The sunflower genome provides insights into oil metabolism, flowering and Asterid evolution.</title>
        <authorList>
            <person name="Badouin H."/>
            <person name="Gouzy J."/>
            <person name="Grassa C.J."/>
            <person name="Murat F."/>
            <person name="Staton S.E."/>
            <person name="Cottret L."/>
            <person name="Lelandais-Briere C."/>
            <person name="Owens G.L."/>
            <person name="Carrere S."/>
            <person name="Mayjonade B."/>
            <person name="Legrand L."/>
            <person name="Gill N."/>
            <person name="Kane N.C."/>
            <person name="Bowers J.E."/>
            <person name="Hubner S."/>
            <person name="Bellec A."/>
            <person name="Berard A."/>
            <person name="Berges H."/>
            <person name="Blanchet N."/>
            <person name="Boniface M.C."/>
            <person name="Brunel D."/>
            <person name="Catrice O."/>
            <person name="Chaidir N."/>
            <person name="Claudel C."/>
            <person name="Donnadieu C."/>
            <person name="Faraut T."/>
            <person name="Fievet G."/>
            <person name="Helmstetter N."/>
            <person name="King M."/>
            <person name="Knapp S.J."/>
            <person name="Lai Z."/>
            <person name="Le Paslier M.C."/>
            <person name="Lippi Y."/>
            <person name="Lorenzon L."/>
            <person name="Mandel J.R."/>
            <person name="Marage G."/>
            <person name="Marchand G."/>
            <person name="Marquand E."/>
            <person name="Bret-Mestries E."/>
            <person name="Morien E."/>
            <person name="Nambeesan S."/>
            <person name="Nguyen T."/>
            <person name="Pegot-Espagnet P."/>
            <person name="Pouilly N."/>
            <person name="Raftis F."/>
            <person name="Sallet E."/>
            <person name="Schiex T."/>
            <person name="Thomas J."/>
            <person name="Vandecasteele C."/>
            <person name="Vares D."/>
            <person name="Vear F."/>
            <person name="Vautrin S."/>
            <person name="Crespi M."/>
            <person name="Mangin B."/>
            <person name="Burke J.M."/>
            <person name="Salse J."/>
            <person name="Munos S."/>
            <person name="Vincourt P."/>
            <person name="Rieseberg L.H."/>
            <person name="Langlade N.B."/>
        </authorList>
    </citation>
    <scope>NUCLEOTIDE SEQUENCE [LARGE SCALE GENOMIC DNA]</scope>
    <source>
        <strain evidence="17">cv. SF193</strain>
    </source>
</reference>
<dbReference type="Gene3D" id="3.30.420.10">
    <property type="entry name" value="Ribonuclease H-like superfamily/Ribonuclease H"/>
    <property type="match status" value="3"/>
</dbReference>
<dbReference type="InterPro" id="IPR001841">
    <property type="entry name" value="Znf_RING"/>
</dbReference>
<evidence type="ECO:0000256" key="12">
    <source>
        <dbReference type="PROSITE-ProRule" id="PRU00175"/>
    </source>
</evidence>
<proteinExistence type="inferred from homology"/>
<dbReference type="FunFam" id="1.20.120.1750:FF:000019">
    <property type="entry name" value="RBR-type E3 ubiquitin transferase"/>
    <property type="match status" value="1"/>
</dbReference>
<feature type="domain" description="RING-type" evidence="15">
    <location>
        <begin position="416"/>
        <end position="629"/>
    </location>
</feature>
<dbReference type="GO" id="GO:0016874">
    <property type="term" value="F:ligase activity"/>
    <property type="evidence" value="ECO:0007669"/>
    <property type="project" value="UniProtKB-KW"/>
</dbReference>
<protein>
    <recommendedName>
        <fullName evidence="5">RBR-type E3 ubiquitin transferase</fullName>
        <ecNumber evidence="5">2.3.2.31</ecNumber>
    </recommendedName>
</protein>
<keyword evidence="16" id="KW-0436">Ligase</keyword>
<comment type="cofactor">
    <cofactor evidence="2">
        <name>Zn(2+)</name>
        <dbReference type="ChEBI" id="CHEBI:29105"/>
    </cofactor>
</comment>
<dbReference type="InterPro" id="IPR044066">
    <property type="entry name" value="TRIAD_supradom"/>
</dbReference>
<accession>A0A251SSY9</accession>
<dbReference type="GO" id="GO:0005737">
    <property type="term" value="C:cytoplasm"/>
    <property type="evidence" value="ECO:0000318"/>
    <property type="project" value="GO_Central"/>
</dbReference>
<dbReference type="Pfam" id="PF01485">
    <property type="entry name" value="IBR"/>
    <property type="match status" value="2"/>
</dbReference>
<dbReference type="GO" id="GO:0003676">
    <property type="term" value="F:nucleic acid binding"/>
    <property type="evidence" value="ECO:0007669"/>
    <property type="project" value="InterPro"/>
</dbReference>
<dbReference type="Pfam" id="PF13456">
    <property type="entry name" value="RVT_3"/>
    <property type="match status" value="3"/>
</dbReference>
<dbReference type="UniPathway" id="UPA00143"/>
<gene>
    <name evidence="16" type="ORF">HannXRQ_Chr13g0401641</name>
</gene>